<sequence>MARTVVAMYVIGSWIPGAYHNNRKRKDLFKIGEEVVLDATDKGNIARLINHSVDKGEPHTLNGSSSRLRKNGTPWRGQHLDTTRRFPADFAWTLMRDGRLVDRSTVVDERRQLS</sequence>
<evidence type="ECO:0000313" key="2">
    <source>
        <dbReference type="EMBL" id="KAK8969910.1"/>
    </source>
</evidence>
<evidence type="ECO:0000313" key="3">
    <source>
        <dbReference type="Proteomes" id="UP001412067"/>
    </source>
</evidence>
<dbReference type="InterPro" id="IPR046341">
    <property type="entry name" value="SET_dom_sf"/>
</dbReference>
<dbReference type="Gene3D" id="2.170.270.10">
    <property type="entry name" value="SET domain"/>
    <property type="match status" value="1"/>
</dbReference>
<feature type="region of interest" description="Disordered" evidence="1">
    <location>
        <begin position="55"/>
        <end position="79"/>
    </location>
</feature>
<protein>
    <submittedName>
        <fullName evidence="2">Histone-lysine N-methyltransferase ATX3</fullName>
    </submittedName>
</protein>
<reference evidence="2 3" key="1">
    <citation type="journal article" date="2022" name="Nat. Plants">
        <title>Genomes of leafy and leafless Platanthera orchids illuminate the evolution of mycoheterotrophy.</title>
        <authorList>
            <person name="Li M.H."/>
            <person name="Liu K.W."/>
            <person name="Li Z."/>
            <person name="Lu H.C."/>
            <person name="Ye Q.L."/>
            <person name="Zhang D."/>
            <person name="Wang J.Y."/>
            <person name="Li Y.F."/>
            <person name="Zhong Z.M."/>
            <person name="Liu X."/>
            <person name="Yu X."/>
            <person name="Liu D.K."/>
            <person name="Tu X.D."/>
            <person name="Liu B."/>
            <person name="Hao Y."/>
            <person name="Liao X.Y."/>
            <person name="Jiang Y.T."/>
            <person name="Sun W.H."/>
            <person name="Chen J."/>
            <person name="Chen Y.Q."/>
            <person name="Ai Y."/>
            <person name="Zhai J.W."/>
            <person name="Wu S.S."/>
            <person name="Zhou Z."/>
            <person name="Hsiao Y.Y."/>
            <person name="Wu W.L."/>
            <person name="Chen Y.Y."/>
            <person name="Lin Y.F."/>
            <person name="Hsu J.L."/>
            <person name="Li C.Y."/>
            <person name="Wang Z.W."/>
            <person name="Zhao X."/>
            <person name="Zhong W.Y."/>
            <person name="Ma X.K."/>
            <person name="Ma L."/>
            <person name="Huang J."/>
            <person name="Chen G.Z."/>
            <person name="Huang M.Z."/>
            <person name="Huang L."/>
            <person name="Peng D.H."/>
            <person name="Luo Y.B."/>
            <person name="Zou S.Q."/>
            <person name="Chen S.P."/>
            <person name="Lan S."/>
            <person name="Tsai W.C."/>
            <person name="Van de Peer Y."/>
            <person name="Liu Z.J."/>
        </authorList>
    </citation>
    <scope>NUCLEOTIDE SEQUENCE [LARGE SCALE GENOMIC DNA]</scope>
    <source>
        <strain evidence="2">Lor288</strain>
    </source>
</reference>
<organism evidence="2 3">
    <name type="scientific">Platanthera guangdongensis</name>
    <dbReference type="NCBI Taxonomy" id="2320717"/>
    <lineage>
        <taxon>Eukaryota</taxon>
        <taxon>Viridiplantae</taxon>
        <taxon>Streptophyta</taxon>
        <taxon>Embryophyta</taxon>
        <taxon>Tracheophyta</taxon>
        <taxon>Spermatophyta</taxon>
        <taxon>Magnoliopsida</taxon>
        <taxon>Liliopsida</taxon>
        <taxon>Asparagales</taxon>
        <taxon>Orchidaceae</taxon>
        <taxon>Orchidoideae</taxon>
        <taxon>Orchideae</taxon>
        <taxon>Orchidinae</taxon>
        <taxon>Platanthera</taxon>
    </lineage>
</organism>
<dbReference type="Proteomes" id="UP001412067">
    <property type="component" value="Unassembled WGS sequence"/>
</dbReference>
<proteinExistence type="predicted"/>
<gene>
    <name evidence="2" type="primary">ATX3</name>
    <name evidence="2" type="ORF">KSP40_PGU016810</name>
</gene>
<dbReference type="EMBL" id="JBBWWR010000002">
    <property type="protein sequence ID" value="KAK8969910.1"/>
    <property type="molecule type" value="Genomic_DNA"/>
</dbReference>
<comment type="caution">
    <text evidence="2">The sequence shown here is derived from an EMBL/GenBank/DDBJ whole genome shotgun (WGS) entry which is preliminary data.</text>
</comment>
<evidence type="ECO:0000256" key="1">
    <source>
        <dbReference type="SAM" id="MobiDB-lite"/>
    </source>
</evidence>
<accession>A0ABR2N0A4</accession>
<name>A0ABR2N0A4_9ASPA</name>
<dbReference type="SUPFAM" id="SSF82199">
    <property type="entry name" value="SET domain"/>
    <property type="match status" value="1"/>
</dbReference>
<keyword evidence="3" id="KW-1185">Reference proteome</keyword>